<gene>
    <name evidence="1" type="ORF">OL497_20965</name>
</gene>
<organism evidence="1 2">
    <name type="scientific">Chitinophaga nivalis</name>
    <dbReference type="NCBI Taxonomy" id="2991709"/>
    <lineage>
        <taxon>Bacteria</taxon>
        <taxon>Pseudomonadati</taxon>
        <taxon>Bacteroidota</taxon>
        <taxon>Chitinophagia</taxon>
        <taxon>Chitinophagales</taxon>
        <taxon>Chitinophagaceae</taxon>
        <taxon>Chitinophaga</taxon>
    </lineage>
</organism>
<dbReference type="SUPFAM" id="SSF53686">
    <property type="entry name" value="Tryptophan synthase beta subunit-like PLP-dependent enzymes"/>
    <property type="match status" value="1"/>
</dbReference>
<dbReference type="RefSeq" id="WP_264733201.1">
    <property type="nucleotide sequence ID" value="NZ_JAPDNR010000001.1"/>
</dbReference>
<proteinExistence type="predicted"/>
<dbReference type="EMBL" id="JAPDNS010000002">
    <property type="protein sequence ID" value="MCW3486385.1"/>
    <property type="molecule type" value="Genomic_DNA"/>
</dbReference>
<sequence length="263" mass="29649">MKNLVKAAISPRVIIMPLAMPQGVVQVVRDDMLIGGTKQRALYHYLTTTAAAGYNEIVYASPPPASEQVALAYMCQQRKVACTLFCWQMDKRYHPFSLQAESFGATIYPCDSLEQAEIAARVYTEHTPDSIKLPLGFNVPAYIDCLKAEIATSWQHVIADLGYEPARVWLPAGSAVLSNVFREVVSEDTLLNCVNVRLLPEEEERIRAVASRAGVHLFRARESFLEPCIDIPPIPSNPHYDAKLWYFIHQYGQHQDVWWNAAR</sequence>
<protein>
    <submittedName>
        <fullName evidence="1">Uncharacterized protein</fullName>
    </submittedName>
</protein>
<dbReference type="InterPro" id="IPR036052">
    <property type="entry name" value="TrpB-like_PALP_sf"/>
</dbReference>
<name>A0ABT3IRK2_9BACT</name>
<reference evidence="1 2" key="1">
    <citation type="submission" date="2022-10" db="EMBL/GenBank/DDBJ databases">
        <title>Chitinophaga nivalis PC15 sp. nov., isolated from Pyeongchang county, South Korea.</title>
        <authorList>
            <person name="Trinh H.N."/>
        </authorList>
    </citation>
    <scope>NUCLEOTIDE SEQUENCE [LARGE SCALE GENOMIC DNA]</scope>
    <source>
        <strain evidence="1 2">PC14</strain>
    </source>
</reference>
<keyword evidence="2" id="KW-1185">Reference proteome</keyword>
<evidence type="ECO:0000313" key="1">
    <source>
        <dbReference type="EMBL" id="MCW3486385.1"/>
    </source>
</evidence>
<accession>A0ABT3IRK2</accession>
<dbReference type="Proteomes" id="UP001207742">
    <property type="component" value="Unassembled WGS sequence"/>
</dbReference>
<comment type="caution">
    <text evidence="1">The sequence shown here is derived from an EMBL/GenBank/DDBJ whole genome shotgun (WGS) entry which is preliminary data.</text>
</comment>
<evidence type="ECO:0000313" key="2">
    <source>
        <dbReference type="Proteomes" id="UP001207742"/>
    </source>
</evidence>